<organism evidence="1 2">
    <name type="scientific">Parnassius apollo</name>
    <name type="common">Apollo butterfly</name>
    <name type="synonym">Papilio apollo</name>
    <dbReference type="NCBI Taxonomy" id="110799"/>
    <lineage>
        <taxon>Eukaryota</taxon>
        <taxon>Metazoa</taxon>
        <taxon>Ecdysozoa</taxon>
        <taxon>Arthropoda</taxon>
        <taxon>Hexapoda</taxon>
        <taxon>Insecta</taxon>
        <taxon>Pterygota</taxon>
        <taxon>Neoptera</taxon>
        <taxon>Endopterygota</taxon>
        <taxon>Lepidoptera</taxon>
        <taxon>Glossata</taxon>
        <taxon>Ditrysia</taxon>
        <taxon>Papilionoidea</taxon>
        <taxon>Papilionidae</taxon>
        <taxon>Parnassiinae</taxon>
        <taxon>Parnassini</taxon>
        <taxon>Parnassius</taxon>
        <taxon>Parnassius</taxon>
    </lineage>
</organism>
<keyword evidence="2" id="KW-1185">Reference proteome</keyword>
<accession>A0A8S3YGM4</accession>
<dbReference type="EMBL" id="CAJQZP010001683">
    <property type="protein sequence ID" value="CAG5058723.1"/>
    <property type="molecule type" value="Genomic_DNA"/>
</dbReference>
<evidence type="ECO:0000313" key="1">
    <source>
        <dbReference type="EMBL" id="CAG5058723.1"/>
    </source>
</evidence>
<comment type="caution">
    <text evidence="1">The sequence shown here is derived from an EMBL/GenBank/DDBJ whole genome shotgun (WGS) entry which is preliminary data.</text>
</comment>
<sequence>ITKLYPDYVPSKRLQELEHSLNYLEHAKTRLTLDQNLNYPLNYTGIINPIYDVKMPKDKFVVKRTKSLGRTYSSRNLGLEITRYNLTLGPKDGKKTNDVVTAMNGTSGETGLDFKSNFFHRYATDNVVGDSYKISRVTVD</sequence>
<proteinExistence type="predicted"/>
<dbReference type="AlphaFoldDB" id="A0A8S3YGM4"/>
<name>A0A8S3YGM4_PARAO</name>
<protein>
    <submittedName>
        <fullName evidence="1">(apollo) hypothetical protein</fullName>
    </submittedName>
</protein>
<dbReference type="OrthoDB" id="5948335at2759"/>
<dbReference type="Proteomes" id="UP000691718">
    <property type="component" value="Unassembled WGS sequence"/>
</dbReference>
<reference evidence="1" key="1">
    <citation type="submission" date="2021-04" db="EMBL/GenBank/DDBJ databases">
        <authorList>
            <person name="Tunstrom K."/>
        </authorList>
    </citation>
    <scope>NUCLEOTIDE SEQUENCE</scope>
</reference>
<feature type="non-terminal residue" evidence="1">
    <location>
        <position position="1"/>
    </location>
</feature>
<evidence type="ECO:0000313" key="2">
    <source>
        <dbReference type="Proteomes" id="UP000691718"/>
    </source>
</evidence>
<gene>
    <name evidence="1" type="ORF">PAPOLLO_LOCUS27680</name>
</gene>